<evidence type="ECO:0000256" key="6">
    <source>
        <dbReference type="ARBA" id="ARBA00023125"/>
    </source>
</evidence>
<dbReference type="PANTHER" id="PTHR13419:SF0">
    <property type="entry name" value="CXXC-TYPE DOMAIN-CONTAINING PROTEIN"/>
    <property type="match status" value="1"/>
</dbReference>
<feature type="compositionally biased region" description="Basic and acidic residues" evidence="8">
    <location>
        <begin position="907"/>
        <end position="916"/>
    </location>
</feature>
<evidence type="ECO:0000256" key="1">
    <source>
        <dbReference type="ARBA" id="ARBA00004496"/>
    </source>
</evidence>
<dbReference type="PROSITE" id="PS51058">
    <property type="entry name" value="ZF_CXXC"/>
    <property type="match status" value="1"/>
</dbReference>
<feature type="compositionally biased region" description="Basic and acidic residues" evidence="8">
    <location>
        <begin position="222"/>
        <end position="240"/>
    </location>
</feature>
<evidence type="ECO:0000256" key="7">
    <source>
        <dbReference type="PROSITE-ProRule" id="PRU00509"/>
    </source>
</evidence>
<dbReference type="Proteomes" id="UP000694941">
    <property type="component" value="Unplaced"/>
</dbReference>
<keyword evidence="2" id="KW-0963">Cytoplasm</keyword>
<feature type="region of interest" description="Disordered" evidence="8">
    <location>
        <begin position="734"/>
        <end position="782"/>
    </location>
</feature>
<protein>
    <submittedName>
        <fullName evidence="11 12">Uncharacterized protein LOC111088923</fullName>
    </submittedName>
</protein>
<feature type="region of interest" description="Disordered" evidence="8">
    <location>
        <begin position="189"/>
        <end position="266"/>
    </location>
</feature>
<evidence type="ECO:0000256" key="3">
    <source>
        <dbReference type="ARBA" id="ARBA00022723"/>
    </source>
</evidence>
<feature type="compositionally biased region" description="Polar residues" evidence="8">
    <location>
        <begin position="205"/>
        <end position="219"/>
    </location>
</feature>
<evidence type="ECO:0000259" key="9">
    <source>
        <dbReference type="PROSITE" id="PS51058"/>
    </source>
</evidence>
<gene>
    <name evidence="11 12" type="primary">LOC111088923</name>
</gene>
<feature type="region of interest" description="Disordered" evidence="8">
    <location>
        <begin position="1"/>
        <end position="59"/>
    </location>
</feature>
<dbReference type="PANTHER" id="PTHR13419">
    <property type="entry name" value="ZINC FINGER-CONTAINING"/>
    <property type="match status" value="1"/>
</dbReference>
<keyword evidence="10" id="KW-1185">Reference proteome</keyword>
<evidence type="ECO:0000313" key="10">
    <source>
        <dbReference type="Proteomes" id="UP000694941"/>
    </source>
</evidence>
<feature type="compositionally biased region" description="Basic residues" evidence="8">
    <location>
        <begin position="17"/>
        <end position="30"/>
    </location>
</feature>
<dbReference type="RefSeq" id="XP_022255977.1">
    <property type="nucleotide sequence ID" value="XM_022400269.1"/>
</dbReference>
<evidence type="ECO:0000256" key="8">
    <source>
        <dbReference type="SAM" id="MobiDB-lite"/>
    </source>
</evidence>
<evidence type="ECO:0000256" key="4">
    <source>
        <dbReference type="ARBA" id="ARBA00022771"/>
    </source>
</evidence>
<organism evidence="10 12">
    <name type="scientific">Limulus polyphemus</name>
    <name type="common">Atlantic horseshoe crab</name>
    <dbReference type="NCBI Taxonomy" id="6850"/>
    <lineage>
        <taxon>Eukaryota</taxon>
        <taxon>Metazoa</taxon>
        <taxon>Ecdysozoa</taxon>
        <taxon>Arthropoda</taxon>
        <taxon>Chelicerata</taxon>
        <taxon>Merostomata</taxon>
        <taxon>Xiphosura</taxon>
        <taxon>Limulidae</taxon>
        <taxon>Limulus</taxon>
    </lineage>
</organism>
<feature type="compositionally biased region" description="Low complexity" evidence="8">
    <location>
        <begin position="734"/>
        <end position="743"/>
    </location>
</feature>
<evidence type="ECO:0000256" key="5">
    <source>
        <dbReference type="ARBA" id="ARBA00022833"/>
    </source>
</evidence>
<keyword evidence="3" id="KW-0479">Metal-binding</keyword>
<evidence type="ECO:0000313" key="11">
    <source>
        <dbReference type="RefSeq" id="XP_022255974.1"/>
    </source>
</evidence>
<dbReference type="InterPro" id="IPR040388">
    <property type="entry name" value="CXXC4/CXXC5"/>
</dbReference>
<proteinExistence type="predicted"/>
<dbReference type="GeneID" id="111088923"/>
<sequence>MNSSRKVAVSLALPGNKVRHPQPREKKSRQKAFSSQETCMKEQSRKPSTQNPMMSGPLEYLCVDPAGTSSYSSVPTHSLSQPFSQLDLHEQELLNKYVSSNSDYVAPQFLTNVPVMSTKAYCSPGNRSAEQMQTSGSTVSVTGEELQVEEVKDGQFEKCSYSVAAANGTLSPETSLADGTENIGYRPWEQRSEQGQQQSESSREFNQGSSITNKETMLLTNREPDNKTSLEHSKQGEKVSDGSTEQSNSPLTPSSHFSSSPRPNSRCLQESWVQNKNIQSSLVKENSCNPLLRAQHSGFSEPDFSYCNPPLHNTSNPLFGNPNSLQYTLPVNVVAYPEQQQQMSHSDTSSMFPAPKRLKTDSSISNIKGSLENSFPVPSVISVTPKQSLPPAEQYRKKSFVNNSPPVFETEEKPKKKRKRCGECPGCFRKDNCGECGPCKSVKSHQICKLRKCDQLKTKKERMQPKLAQSNNMARGKKRHTLEKSNQVREMNSNFGSFYESASQPVAHYSDHLSPGEISERKPMSVPLINEEINELRRHQFVNTQPNSLIHCHENQKEETILVPVYAESYQPGISGNHSGQPYIEKQSVTPSLVHSNNSSEGTVGHSSYMIYPGTMSEQLPPISETIFPVGGMSLHLQTSKAARVDEITQFSTADTHKKSLSRKENEISLEHATDNTHEAAHLGNMEIEYSPLNETNYSIFFSEKNALKREEDIKSHFQYSVDDGNFAPSYSFSSPYSTSVTESHSDQYTQPPTPISPYKGHHINSDAISSHQTSPSPSPPLLTELTPVSLRSTRNQHIETLLPASRSSMTSMSESRENNVNEELQPFLSNMTTSMDTYTNIINTYNLISPSSFCSPFYSIISPAVGVFPPTSSVITGADSFLLDLNNKMHGSNNMMPSTNGGLFMSDRDSGHTDD</sequence>
<evidence type="ECO:0000313" key="12">
    <source>
        <dbReference type="RefSeq" id="XP_022255977.1"/>
    </source>
</evidence>
<feature type="domain" description="CXXC-type" evidence="9">
    <location>
        <begin position="414"/>
        <end position="454"/>
    </location>
</feature>
<dbReference type="RefSeq" id="XP_022255974.1">
    <property type="nucleotide sequence ID" value="XM_022400266.1"/>
</dbReference>
<feature type="region of interest" description="Disordered" evidence="8">
    <location>
        <begin position="460"/>
        <end position="480"/>
    </location>
</feature>
<feature type="region of interest" description="Disordered" evidence="8">
    <location>
        <begin position="897"/>
        <end position="916"/>
    </location>
</feature>
<keyword evidence="4 7" id="KW-0863">Zinc-finger</keyword>
<name>A0ABM1TJC1_LIMPO</name>
<keyword evidence="5" id="KW-0862">Zinc</keyword>
<reference evidence="11 12" key="1">
    <citation type="submission" date="2025-05" db="UniProtKB">
        <authorList>
            <consortium name="RefSeq"/>
        </authorList>
    </citation>
    <scope>IDENTIFICATION</scope>
    <source>
        <tissue evidence="11 12">Muscle</tissue>
    </source>
</reference>
<dbReference type="InterPro" id="IPR002857">
    <property type="entry name" value="Znf_CXXC"/>
</dbReference>
<keyword evidence="6" id="KW-0238">DNA-binding</keyword>
<accession>A0ABM1TJC1</accession>
<feature type="compositionally biased region" description="Low complexity" evidence="8">
    <location>
        <begin position="247"/>
        <end position="265"/>
    </location>
</feature>
<evidence type="ECO:0000256" key="2">
    <source>
        <dbReference type="ARBA" id="ARBA00022490"/>
    </source>
</evidence>
<comment type="subcellular location">
    <subcellularLocation>
        <location evidence="1">Cytoplasm</location>
    </subcellularLocation>
</comment>